<evidence type="ECO:0000256" key="1">
    <source>
        <dbReference type="SAM" id="MobiDB-lite"/>
    </source>
</evidence>
<dbReference type="OrthoDB" id="429671at2759"/>
<protein>
    <recommendedName>
        <fullName evidence="2">USP domain-containing protein</fullName>
    </recommendedName>
</protein>
<dbReference type="InterPro" id="IPR028889">
    <property type="entry name" value="USP"/>
</dbReference>
<dbReference type="InterPro" id="IPR038765">
    <property type="entry name" value="Papain-like_cys_pep_sf"/>
</dbReference>
<dbReference type="GO" id="GO:0016579">
    <property type="term" value="P:protein deubiquitination"/>
    <property type="evidence" value="ECO:0007669"/>
    <property type="project" value="InterPro"/>
</dbReference>
<dbReference type="Pfam" id="PF00443">
    <property type="entry name" value="UCH"/>
    <property type="match status" value="1"/>
</dbReference>
<feature type="region of interest" description="Disordered" evidence="1">
    <location>
        <begin position="2587"/>
        <end position="2667"/>
    </location>
</feature>
<reference evidence="3" key="1">
    <citation type="submission" date="2016-10" db="EMBL/GenBank/DDBJ databases">
        <authorList>
            <person name="Benchimol M."/>
            <person name="Almeida L.G."/>
            <person name="Vasconcelos A.T."/>
            <person name="Perreira-Neves A."/>
            <person name="Rosa I.A."/>
            <person name="Tasca T."/>
            <person name="Bogo M.R."/>
            <person name="de Souza W."/>
        </authorList>
    </citation>
    <scope>NUCLEOTIDE SEQUENCE [LARGE SCALE GENOMIC DNA]</scope>
    <source>
        <strain evidence="3">K</strain>
    </source>
</reference>
<evidence type="ECO:0000313" key="4">
    <source>
        <dbReference type="Proteomes" id="UP000179807"/>
    </source>
</evidence>
<dbReference type="PROSITE" id="PS00972">
    <property type="entry name" value="USP_1"/>
    <property type="match status" value="1"/>
</dbReference>
<evidence type="ECO:0000259" key="2">
    <source>
        <dbReference type="PROSITE" id="PS50235"/>
    </source>
</evidence>
<comment type="caution">
    <text evidence="3">The sequence shown here is derived from an EMBL/GenBank/DDBJ whole genome shotgun (WGS) entry which is preliminary data.</text>
</comment>
<proteinExistence type="predicted"/>
<sequence length="2667" mass="311028">MDDVLTPEIDYDTWTCLFSTSIEPGGDFLLLVPGYCEQINYILENNTLSDSIADFTLEFIQQFVPNVVEQVINLGYVNQSDAQIINLFLLSTVDLISWLCVHNTLCENTYEILKRLLPVLLPEETPYYLRNGSSRYYKREVFFDEETGDEKTKGNYVVEFSKHWKRVFQHYVNLCIPSIVNRVGQANPTFYQFSFIFMVIKYIDYLETPINENILEPAILAFIPFLEQNDLRNSETPISDIQQCVLDFTCFIERYFHNVIPSIIKMSDLFIRSNVLDRQFIGAKIICTLNESQNEEVQFYFDEWRKETDLAEYVLANDLNNTLYERIQPILAILMKKELLFTFWENALKVHPSQRKPMFDIISKSIALIDEESCCEFLSFIETSSISSFLVQHSTQDSQKENENSNNNYSLLINNDINLLDFFTESAKYLIFNKKENLAKKVIKIIFQIALQSGNNNYSTNYIIKLNKIKQFQPIMFDECCDCLVTVKGSEELICSVLENLISGSNNFPFKKLKNIILKNVETNNFSHPYVKRIYCNLFSKILKVSQLPVTQKVIETFSKSQIDDSLFTLLVNSMKDLGLNAFNSDLNKFLYSLIIQYSREISKNTSQNNTKESEGDIIGFYKYNFAYASEAFCEFMMIFLLKTNLEKQNIEPKYRNDSELNLNPDKFLTMKLPIDNLPIVIQIYCQIQNDYVSKFLLTNILRLFTQTHISLEVLTKYIYLLVYPFLEKPDNSAGRALLIIKKIITQKENGIDLTEFGYERHKRVNPENLITVNIKVENSPSIHQIKTVLNAKLSEILTRLSKILNSKTHSLSLYKDNIYLNPTLTLLENGIYDGCTLKLIVYGNKVYKDLTFPSIVLTELNFQDTLLKIVDESSNQNLIKIASEILNLLPNAPSLRTVSIEDVGKSNSKIVLLYKLQIYTQSTEKLENVEFLFEILNQYSREDQEITSEILSFLNHHFDATILENYVEKLTKLCLNIILTEKGINCRISFNLLITMLKERCYSSQITNIILEDIKNFEILIRKTQFIEKLKELICCLDNQQPIFEICIQNLDKPHNSNFVEIFSVVLNNIGDFISLTDVFEDCMKLLNEFKDNVVIEICKVIDSILKTDISFAIKYCKVLISKILIKAFSTDNTQVHKSLFSIAEKVIDINVDAKNYAKQFIRPIIQIPRDFYSYRPSNNIRSSLDYSGLRNLGSTCYMNSIFQQLFFVPPFRKKIIEFDTSCEHDETTNSQITNQDNLEAQLKFQKLFSEMLLTRRKSCDTQPFCSVWKGWGRTIINTHDQQDAFEFFQMFLGQFPDSINKYFKGTIKNTFRGEKFESSNDEEFFALGLTIQKCPNIIESFKVFLMSETFPQYKTDDGRVINVEKYAKIGKVPPVLVLQLKRFEYSLTTFERIKINDRCEFPTKINIKDFVIQNHTGSINENNSNDGNCRNGNDDLLYELTGVVLHSGTARGGHYTSVIKLKGRWYWFNDMEVSVISESEFEKMAYGGRSKNNDFDADPCAYLLFYTKIGAEDEGVSLFANKMTQKMIDYVKPNIKDEIQNDNHEYLNLQCSFSKELFDFIMSINDPFVLIDYFINVFCHSGLNEFSIKAQNILVNSIENYTGGDIYPYFIKYSHLIDEILSKCTNIDINESLTSVILACCKKVEPKVSIYYIDHFFTVLFSVMKNWRQIPPFCKIFHEFLMNGDDYVDVAYQDDWPNKLINIINVIYEGQKSSILLQNIDLSDLFYSLFIFTENFEINGLQNIIQKYTNQILTSQVNTSSFITLVSKLSEKGIVEIGSFLLTLSSKDVDEKVFNDVFMSAIESTTNSGQATSVINCFLNLNSTKMAGVTRHLLLLLDENNDTLRHFFLDYPKETILKMVTYKTKYSRGSIENIITSLFNQVKVSPDLNTFGTNRQTLRITTPFSDLKQESDYTIINPSQDGENIYEMLNDTINDQMENKSCEIISNNYYVTNLKTRSELKILFDAFVDYIDEVIVGHISDFYLFKDDDKYRYWNEQKYQLVTLLKILNWLILALGYESADLSYLLDVTNRLYSECLTMNEKIDYNLVYLCDIYSHFNADIVDKIALDLFSHIFCHFDEINDAYNVSEPFYHFWKLQKKCSEEIFYYILQIPYFATAFNKLKYAHSYHAKPVFRDICRKLIREIRKYKFKQNLNQSHTLDSNKKENESDDENIAVSENKFENIALKVAKTMFVDSPENNRIFDTGIVEVFILFYVIIDELDIATIQRAVSLILSSIVEKFRHVTYDETRKEILLLYDMMNCLLNFVENHQNINFQTNQIDYGDLIEYIIAVRDNPELRDPFMNTIRIITEREPIFLTIICRYFDLVTRKKKGKLAERTVFAWTNLCLYIAMNKNTNENVSDENETYSKEDGINEYVYSDYIDDDDDDEGRENNEKLVLELTKLIKFYDKVSLMPDLKMQLDAIFQCARDVSYRAVRVIFVLLNNCLQNSISPFFLQYATHLTLTEFLTEASEVLYGSREVYHYYSAGIKEMNENVVIAMFKYLCSQIQNISGIKSDFDLMIIRKLALIITKRSEIKEKLREIFKYYINPEIFEVNEFETLYDTIHKLSKVFYGICPKSQIKDGNKETKEIEENKENEEEELLESLETLEKGKNHYNKNEIQKESEKENDYDYDYEFDQPFDESDQADNDENDDPEVTMEIGNIFD</sequence>
<dbReference type="InterPro" id="IPR050164">
    <property type="entry name" value="Peptidase_C19"/>
</dbReference>
<dbReference type="PROSITE" id="PS00973">
    <property type="entry name" value="USP_2"/>
    <property type="match status" value="1"/>
</dbReference>
<feature type="compositionally biased region" description="Acidic residues" evidence="1">
    <location>
        <begin position="2596"/>
        <end position="2605"/>
    </location>
</feature>
<dbReference type="Proteomes" id="UP000179807">
    <property type="component" value="Unassembled WGS sequence"/>
</dbReference>
<feature type="compositionally biased region" description="Basic and acidic residues" evidence="1">
    <location>
        <begin position="2609"/>
        <end position="2631"/>
    </location>
</feature>
<dbReference type="FunFam" id="3.90.70.10:FF:000090">
    <property type="entry name" value="Clan CA, family C19, ubiquitin hydrolase-like cysteine peptidase"/>
    <property type="match status" value="1"/>
</dbReference>
<dbReference type="InterPro" id="IPR001394">
    <property type="entry name" value="Peptidase_C19_UCH"/>
</dbReference>
<organism evidence="3 4">
    <name type="scientific">Tritrichomonas foetus</name>
    <dbReference type="NCBI Taxonomy" id="1144522"/>
    <lineage>
        <taxon>Eukaryota</taxon>
        <taxon>Metamonada</taxon>
        <taxon>Parabasalia</taxon>
        <taxon>Tritrichomonadida</taxon>
        <taxon>Tritrichomonadidae</taxon>
        <taxon>Tritrichomonas</taxon>
    </lineage>
</organism>
<dbReference type="SUPFAM" id="SSF54236">
    <property type="entry name" value="Ubiquitin-like"/>
    <property type="match status" value="1"/>
</dbReference>
<dbReference type="GO" id="GO:0005634">
    <property type="term" value="C:nucleus"/>
    <property type="evidence" value="ECO:0007669"/>
    <property type="project" value="TreeGrafter"/>
</dbReference>
<dbReference type="EMBL" id="MLAK01000728">
    <property type="protein sequence ID" value="OHT06323.1"/>
    <property type="molecule type" value="Genomic_DNA"/>
</dbReference>
<dbReference type="InterPro" id="IPR029071">
    <property type="entry name" value="Ubiquitin-like_domsf"/>
</dbReference>
<dbReference type="GO" id="GO:0004843">
    <property type="term" value="F:cysteine-type deubiquitinase activity"/>
    <property type="evidence" value="ECO:0007669"/>
    <property type="project" value="InterPro"/>
</dbReference>
<dbReference type="PANTHER" id="PTHR24006">
    <property type="entry name" value="UBIQUITIN CARBOXYL-TERMINAL HYDROLASE"/>
    <property type="match status" value="1"/>
</dbReference>
<dbReference type="PROSITE" id="PS50235">
    <property type="entry name" value="USP_3"/>
    <property type="match status" value="1"/>
</dbReference>
<dbReference type="PANTHER" id="PTHR24006:SF827">
    <property type="entry name" value="UBIQUITIN CARBOXYL-TERMINAL HYDROLASE 34"/>
    <property type="match status" value="1"/>
</dbReference>
<keyword evidence="4" id="KW-1185">Reference proteome</keyword>
<evidence type="ECO:0000313" key="3">
    <source>
        <dbReference type="EMBL" id="OHT06323.1"/>
    </source>
</evidence>
<name>A0A1J4K550_9EUKA</name>
<dbReference type="RefSeq" id="XP_068359459.1">
    <property type="nucleotide sequence ID" value="XM_068504454.1"/>
</dbReference>
<gene>
    <name evidence="3" type="ORF">TRFO_25582</name>
</gene>
<dbReference type="SUPFAM" id="SSF54001">
    <property type="entry name" value="Cysteine proteinases"/>
    <property type="match status" value="1"/>
</dbReference>
<feature type="compositionally biased region" description="Acidic residues" evidence="1">
    <location>
        <begin position="2632"/>
        <end position="2658"/>
    </location>
</feature>
<dbReference type="InterPro" id="IPR018200">
    <property type="entry name" value="USP_CS"/>
</dbReference>
<accession>A0A1J4K550</accession>
<feature type="domain" description="USP" evidence="2">
    <location>
        <begin position="1189"/>
        <end position="1511"/>
    </location>
</feature>
<dbReference type="VEuPathDB" id="TrichDB:TRFO_25582"/>
<dbReference type="GO" id="GO:0005829">
    <property type="term" value="C:cytosol"/>
    <property type="evidence" value="ECO:0007669"/>
    <property type="project" value="TreeGrafter"/>
</dbReference>
<dbReference type="Gene3D" id="3.90.70.10">
    <property type="entry name" value="Cysteine proteinases"/>
    <property type="match status" value="1"/>
</dbReference>
<dbReference type="GeneID" id="94839158"/>